<dbReference type="SUPFAM" id="SSF103473">
    <property type="entry name" value="MFS general substrate transporter"/>
    <property type="match status" value="1"/>
</dbReference>
<keyword evidence="3" id="KW-1003">Cell membrane</keyword>
<dbReference type="GO" id="GO:0005886">
    <property type="term" value="C:plasma membrane"/>
    <property type="evidence" value="ECO:0007669"/>
    <property type="project" value="UniProtKB-SubCell"/>
</dbReference>
<dbReference type="Proteomes" id="UP000610760">
    <property type="component" value="Unassembled WGS sequence"/>
</dbReference>
<keyword evidence="2" id="KW-0813">Transport</keyword>
<keyword evidence="4 7" id="KW-0812">Transmembrane</keyword>
<sequence>MNSLKTTVKELHSFLILWLTQSFSSLGSSMTNFALVIWSYQQQGSALQTAMLSICSYAPYIVMSIFAGVLSDRWSKKATMLVCDSFAAACTVSVLLLLQTGHLEVWHLYCLNALNGLMNTFQQPAADVTTSILTPKKHFQKVGGLRSFSSSLQTVLTPVLATALLAFTGIQTVIVFDLLTFGAAFVSLLFFVKIPEKAGGGSQREPVLRSAKSGLQYLKHNRGILDLILFLAAINLTASVYNAALPAMVLSRQGGGETALGIVNTVTGIAMLIGSILVSVLPAPKSRVRTICNALLFSMSTENFFLALGKGLPLWCAGAVLGWIAIPIMSANMDVVLRSTIPIEMQGRVYSARNTLQFFTIPIGYLLGGLLVDNVMEPFMATQIGGPLTALFGSGKGAGAAFLFFILGLMGIVTCLVFRKDSHIWQLEKENDLQ</sequence>
<evidence type="ECO:0000256" key="1">
    <source>
        <dbReference type="ARBA" id="ARBA00004651"/>
    </source>
</evidence>
<dbReference type="PANTHER" id="PTHR43266:SF10">
    <property type="entry name" value="BACILYSIN EXPORTER BACE-RELATED"/>
    <property type="match status" value="1"/>
</dbReference>
<feature type="transmembrane region" description="Helical" evidence="7">
    <location>
        <begin position="312"/>
        <end position="333"/>
    </location>
</feature>
<feature type="transmembrane region" description="Helical" evidence="7">
    <location>
        <begin position="223"/>
        <end position="241"/>
    </location>
</feature>
<evidence type="ECO:0000256" key="3">
    <source>
        <dbReference type="ARBA" id="ARBA00022475"/>
    </source>
</evidence>
<feature type="transmembrane region" description="Helical" evidence="7">
    <location>
        <begin position="397"/>
        <end position="418"/>
    </location>
</feature>
<keyword evidence="9" id="KW-1185">Reference proteome</keyword>
<dbReference type="Gene3D" id="1.20.1250.20">
    <property type="entry name" value="MFS general substrate transporter like domains"/>
    <property type="match status" value="1"/>
</dbReference>
<feature type="transmembrane region" description="Helical" evidence="7">
    <location>
        <begin position="261"/>
        <end position="281"/>
    </location>
</feature>
<keyword evidence="6 7" id="KW-0472">Membrane</keyword>
<gene>
    <name evidence="8" type="ORF">H8710_03500</name>
</gene>
<keyword evidence="5 7" id="KW-1133">Transmembrane helix</keyword>
<dbReference type="EMBL" id="JACRSV010000001">
    <property type="protein sequence ID" value="MBC8559129.1"/>
    <property type="molecule type" value="Genomic_DNA"/>
</dbReference>
<dbReference type="RefSeq" id="WP_249294018.1">
    <property type="nucleotide sequence ID" value="NZ_JACRSV010000001.1"/>
</dbReference>
<evidence type="ECO:0000313" key="8">
    <source>
        <dbReference type="EMBL" id="MBC8559129.1"/>
    </source>
</evidence>
<reference evidence="8" key="1">
    <citation type="submission" date="2020-08" db="EMBL/GenBank/DDBJ databases">
        <title>Genome public.</title>
        <authorList>
            <person name="Liu C."/>
            <person name="Sun Q."/>
        </authorList>
    </citation>
    <scope>NUCLEOTIDE SEQUENCE</scope>
    <source>
        <strain evidence="8">NSJ-33</strain>
    </source>
</reference>
<proteinExistence type="predicted"/>
<feature type="transmembrane region" description="Helical" evidence="7">
    <location>
        <begin position="12"/>
        <end position="38"/>
    </location>
</feature>
<evidence type="ECO:0000256" key="5">
    <source>
        <dbReference type="ARBA" id="ARBA00022989"/>
    </source>
</evidence>
<feature type="transmembrane region" description="Helical" evidence="7">
    <location>
        <begin position="159"/>
        <end position="192"/>
    </location>
</feature>
<comment type="subcellular location">
    <subcellularLocation>
        <location evidence="1">Cell membrane</location>
        <topology evidence="1">Multi-pass membrane protein</topology>
    </subcellularLocation>
</comment>
<dbReference type="InterPro" id="IPR036259">
    <property type="entry name" value="MFS_trans_sf"/>
</dbReference>
<evidence type="ECO:0000256" key="7">
    <source>
        <dbReference type="SAM" id="Phobius"/>
    </source>
</evidence>
<dbReference type="PANTHER" id="PTHR43266">
    <property type="entry name" value="MACROLIDE-EFFLUX PROTEIN"/>
    <property type="match status" value="1"/>
</dbReference>
<evidence type="ECO:0000256" key="2">
    <source>
        <dbReference type="ARBA" id="ARBA00022448"/>
    </source>
</evidence>
<evidence type="ECO:0000256" key="4">
    <source>
        <dbReference type="ARBA" id="ARBA00022692"/>
    </source>
</evidence>
<evidence type="ECO:0000313" key="9">
    <source>
        <dbReference type="Proteomes" id="UP000610760"/>
    </source>
</evidence>
<dbReference type="Pfam" id="PF07690">
    <property type="entry name" value="MFS_1"/>
    <property type="match status" value="1"/>
</dbReference>
<dbReference type="CDD" id="cd06173">
    <property type="entry name" value="MFS_MefA_like"/>
    <property type="match status" value="1"/>
</dbReference>
<dbReference type="InterPro" id="IPR011701">
    <property type="entry name" value="MFS"/>
</dbReference>
<feature type="transmembrane region" description="Helical" evidence="7">
    <location>
        <begin position="50"/>
        <end position="71"/>
    </location>
</feature>
<evidence type="ECO:0000256" key="6">
    <source>
        <dbReference type="ARBA" id="ARBA00023136"/>
    </source>
</evidence>
<organism evidence="8 9">
    <name type="scientific">Fumia xinanensis</name>
    <dbReference type="NCBI Taxonomy" id="2763659"/>
    <lineage>
        <taxon>Bacteria</taxon>
        <taxon>Bacillati</taxon>
        <taxon>Bacillota</taxon>
        <taxon>Clostridia</taxon>
        <taxon>Eubacteriales</taxon>
        <taxon>Oscillospiraceae</taxon>
        <taxon>Fumia</taxon>
    </lineage>
</organism>
<accession>A0A926E050</accession>
<comment type="caution">
    <text evidence="8">The sequence shown here is derived from an EMBL/GenBank/DDBJ whole genome shotgun (WGS) entry which is preliminary data.</text>
</comment>
<dbReference type="GO" id="GO:0022857">
    <property type="term" value="F:transmembrane transporter activity"/>
    <property type="evidence" value="ECO:0007669"/>
    <property type="project" value="InterPro"/>
</dbReference>
<feature type="transmembrane region" description="Helical" evidence="7">
    <location>
        <begin position="78"/>
        <end position="98"/>
    </location>
</feature>
<dbReference type="AlphaFoldDB" id="A0A926E050"/>
<name>A0A926E050_9FIRM</name>
<protein>
    <submittedName>
        <fullName evidence="8">MFS transporter</fullName>
    </submittedName>
</protein>